<dbReference type="HAMAP" id="MF_02065">
    <property type="entry name" value="MltG"/>
    <property type="match status" value="1"/>
</dbReference>
<gene>
    <name evidence="7 8" type="primary">mltG</name>
    <name evidence="8" type="ORF">QYS48_09675</name>
</gene>
<name>A0AA51NAI3_9BACT</name>
<keyword evidence="5 7" id="KW-0456">Lyase</keyword>
<dbReference type="RefSeq" id="WP_308357681.1">
    <property type="nucleotide sequence ID" value="NZ_CP129970.2"/>
</dbReference>
<dbReference type="PANTHER" id="PTHR30518:SF2">
    <property type="entry name" value="ENDOLYTIC MUREIN TRANSGLYCOSYLASE"/>
    <property type="match status" value="1"/>
</dbReference>
<organism evidence="8 9">
    <name type="scientific">Marivirga arenosa</name>
    <dbReference type="NCBI Taxonomy" id="3059076"/>
    <lineage>
        <taxon>Bacteria</taxon>
        <taxon>Pseudomonadati</taxon>
        <taxon>Bacteroidota</taxon>
        <taxon>Cytophagia</taxon>
        <taxon>Cytophagales</taxon>
        <taxon>Marivirgaceae</taxon>
        <taxon>Marivirga</taxon>
    </lineage>
</organism>
<dbReference type="EMBL" id="CP129970">
    <property type="protein sequence ID" value="WMN07515.1"/>
    <property type="molecule type" value="Genomic_DNA"/>
</dbReference>
<evidence type="ECO:0000256" key="5">
    <source>
        <dbReference type="ARBA" id="ARBA00023239"/>
    </source>
</evidence>
<dbReference type="NCBIfam" id="TIGR00247">
    <property type="entry name" value="endolytic transglycosylase MltG"/>
    <property type="match status" value="1"/>
</dbReference>
<comment type="catalytic activity">
    <reaction evidence="7">
        <text>a peptidoglycan chain = a peptidoglycan chain with N-acetyl-1,6-anhydromuramyl-[peptide] at the reducing end + a peptidoglycan chain with N-acetylglucosamine at the non-reducing end.</text>
        <dbReference type="EC" id="4.2.2.29"/>
    </reaction>
</comment>
<keyword evidence="3 7" id="KW-1133">Transmembrane helix</keyword>
<sequence>MNRNKFLIGFVVVFSILLTSFVFYFYQVFFSENILVEKGDEIILIEEDMDFKDLQDMVYDRGIVNDMLSFSFVAKILEYQENMKPGLYLMKKDMTNLQAVRMLRAGNQVPTSTTFNNVRLKPDLAGKITDNLQADSAQFLKLLNNDSLITAYGFNQQNIMSMFIPNTYEVYYTISEQALFDKMYAEYQRFWTDERKQKAEKLGLTPLEVSALASIVQAESVQSDERPKIAEVYLNRLERNMALQADPALVFAVGDFTIKRVLNVHKEVDSPYNLYKYRGLPPGPINLPEIESIDAVLNPDDHNYLYFCAKPDFSGYHTFATNLRQHNINARAYQNALNRSNIYR</sequence>
<evidence type="ECO:0000256" key="1">
    <source>
        <dbReference type="ARBA" id="ARBA00022475"/>
    </source>
</evidence>
<keyword evidence="2 7" id="KW-0812">Transmembrane</keyword>
<feature type="site" description="Important for catalytic activity" evidence="7">
    <location>
        <position position="219"/>
    </location>
</feature>
<evidence type="ECO:0000313" key="9">
    <source>
        <dbReference type="Proteomes" id="UP001244443"/>
    </source>
</evidence>
<dbReference type="Proteomes" id="UP001244443">
    <property type="component" value="Chromosome"/>
</dbReference>
<keyword evidence="1 7" id="KW-1003">Cell membrane</keyword>
<comment type="subcellular location">
    <subcellularLocation>
        <location evidence="7">Cell membrane</location>
        <topology evidence="7">Single-pass membrane protein</topology>
    </subcellularLocation>
</comment>
<dbReference type="GO" id="GO:0008932">
    <property type="term" value="F:lytic endotransglycosylase activity"/>
    <property type="evidence" value="ECO:0007669"/>
    <property type="project" value="UniProtKB-UniRule"/>
</dbReference>
<evidence type="ECO:0000256" key="4">
    <source>
        <dbReference type="ARBA" id="ARBA00023136"/>
    </source>
</evidence>
<protein>
    <recommendedName>
        <fullName evidence="7">Endolytic murein transglycosylase</fullName>
        <ecNumber evidence="7">4.2.2.29</ecNumber>
    </recommendedName>
    <alternativeName>
        <fullName evidence="7">Peptidoglycan lytic transglycosylase</fullName>
    </alternativeName>
    <alternativeName>
        <fullName evidence="7">Peptidoglycan polymerization terminase</fullName>
    </alternativeName>
</protein>
<evidence type="ECO:0000256" key="7">
    <source>
        <dbReference type="HAMAP-Rule" id="MF_02065"/>
    </source>
</evidence>
<dbReference type="Gene3D" id="3.30.1490.480">
    <property type="entry name" value="Endolytic murein transglycosylase"/>
    <property type="match status" value="1"/>
</dbReference>
<feature type="transmembrane region" description="Helical" evidence="7">
    <location>
        <begin position="7"/>
        <end position="26"/>
    </location>
</feature>
<dbReference type="GO" id="GO:0005886">
    <property type="term" value="C:plasma membrane"/>
    <property type="evidence" value="ECO:0007669"/>
    <property type="project" value="UniProtKB-SubCell"/>
</dbReference>
<dbReference type="PANTHER" id="PTHR30518">
    <property type="entry name" value="ENDOLYTIC MUREIN TRANSGLYCOSYLASE"/>
    <property type="match status" value="1"/>
</dbReference>
<keyword evidence="4 7" id="KW-0472">Membrane</keyword>
<keyword evidence="6 7" id="KW-0961">Cell wall biogenesis/degradation</keyword>
<dbReference type="InterPro" id="IPR003770">
    <property type="entry name" value="MLTG-like"/>
</dbReference>
<dbReference type="CDD" id="cd08010">
    <property type="entry name" value="MltG_like"/>
    <property type="match status" value="1"/>
</dbReference>
<accession>A0AA51NAI3</accession>
<comment type="function">
    <text evidence="7">Functions as a peptidoglycan terminase that cleaves nascent peptidoglycan strands endolytically to terminate their elongation.</text>
</comment>
<proteinExistence type="inferred from homology"/>
<dbReference type="AlphaFoldDB" id="A0AA51NAI3"/>
<reference evidence="8" key="1">
    <citation type="submission" date="2023-08" db="EMBL/GenBank/DDBJ databases">
        <title>Comparative genomics and taxonomic characterization of three novel marine species of genus Marivirga.</title>
        <authorList>
            <person name="Muhammad N."/>
            <person name="Kim S.-G."/>
        </authorList>
    </citation>
    <scope>NUCLEOTIDE SEQUENCE [LARGE SCALE GENOMIC DNA]</scope>
    <source>
        <strain evidence="8">ABR2-2</strain>
    </source>
</reference>
<dbReference type="Pfam" id="PF02618">
    <property type="entry name" value="YceG"/>
    <property type="match status" value="1"/>
</dbReference>
<evidence type="ECO:0000256" key="2">
    <source>
        <dbReference type="ARBA" id="ARBA00022692"/>
    </source>
</evidence>
<dbReference type="GO" id="GO:0071555">
    <property type="term" value="P:cell wall organization"/>
    <property type="evidence" value="ECO:0007669"/>
    <property type="project" value="UniProtKB-KW"/>
</dbReference>
<evidence type="ECO:0000313" key="8">
    <source>
        <dbReference type="EMBL" id="WMN07515.1"/>
    </source>
</evidence>
<dbReference type="EC" id="4.2.2.29" evidence="7"/>
<comment type="similarity">
    <text evidence="7">Belongs to the transglycosylase MltG family.</text>
</comment>
<dbReference type="GO" id="GO:0009252">
    <property type="term" value="P:peptidoglycan biosynthetic process"/>
    <property type="evidence" value="ECO:0007669"/>
    <property type="project" value="UniProtKB-UniRule"/>
</dbReference>
<evidence type="ECO:0000256" key="3">
    <source>
        <dbReference type="ARBA" id="ARBA00022989"/>
    </source>
</evidence>
<evidence type="ECO:0000256" key="6">
    <source>
        <dbReference type="ARBA" id="ARBA00023316"/>
    </source>
</evidence>
<dbReference type="Gene3D" id="3.30.160.60">
    <property type="entry name" value="Classic Zinc Finger"/>
    <property type="match status" value="1"/>
</dbReference>
<keyword evidence="9" id="KW-1185">Reference proteome</keyword>